<accession>A0A2W7P7Q6</accession>
<dbReference type="AlphaFoldDB" id="A0A2W7P7Q6"/>
<comment type="caution">
    <text evidence="1">The sequence shown here is derived from an EMBL/GenBank/DDBJ whole genome shotgun (WGS) entry which is preliminary data.</text>
</comment>
<evidence type="ECO:0000313" key="1">
    <source>
        <dbReference type="EMBL" id="PZX32078.1"/>
    </source>
</evidence>
<dbReference type="EMBL" id="QKZN01000002">
    <property type="protein sequence ID" value="PZX32078.1"/>
    <property type="molecule type" value="Genomic_DNA"/>
</dbReference>
<keyword evidence="2" id="KW-1185">Reference proteome</keyword>
<gene>
    <name evidence="1" type="ORF">C7416_102238</name>
</gene>
<organism evidence="1 2">
    <name type="scientific">Cupriavidus phytorum</name>
    <dbReference type="NCBI Taxonomy" id="3024399"/>
    <lineage>
        <taxon>Bacteria</taxon>
        <taxon>Pseudomonadati</taxon>
        <taxon>Pseudomonadota</taxon>
        <taxon>Betaproteobacteria</taxon>
        <taxon>Burkholderiales</taxon>
        <taxon>Burkholderiaceae</taxon>
        <taxon>Cupriavidus</taxon>
    </lineage>
</organism>
<reference evidence="1" key="1">
    <citation type="submission" date="2018-06" db="EMBL/GenBank/DDBJ databases">
        <title>Genomic Encyclopedia of Type Strains, Phase IV (KMG-V): Genome sequencing to study the core and pangenomes of soil and plant-associated prokaryotes.</title>
        <authorList>
            <person name="Whitman W."/>
        </authorList>
    </citation>
    <scope>NUCLEOTIDE SEQUENCE [LARGE SCALE GENOMIC DNA]</scope>
    <source>
        <strain evidence="1">MLR2-44</strain>
    </source>
</reference>
<name>A0A2W7P7Q6_9BURK</name>
<evidence type="ECO:0000313" key="2">
    <source>
        <dbReference type="Proteomes" id="UP000249638"/>
    </source>
</evidence>
<protein>
    <submittedName>
        <fullName evidence="1">Uncharacterized protein</fullName>
    </submittedName>
</protein>
<sequence length="109" mass="12454">MQKTISFNPSLTPCLVGLGFSIDGVDNGNGSAYFCRDFHFAFFIWNCCLTLRNFNVPKSKPTRHHQFLGMILMWVTDSSFVAFAIMGHELAYETYSAYGRIKAWRDGRL</sequence>
<dbReference type="Proteomes" id="UP000249638">
    <property type="component" value="Unassembled WGS sequence"/>
</dbReference>
<proteinExistence type="predicted"/>